<evidence type="ECO:0000259" key="2">
    <source>
        <dbReference type="Pfam" id="PF24649"/>
    </source>
</evidence>
<dbReference type="PANTHER" id="PTHR35410:SF1">
    <property type="entry name" value="EXPRESSED PROTEIN"/>
    <property type="match status" value="1"/>
</dbReference>
<dbReference type="Proteomes" id="UP000324897">
    <property type="component" value="Chromosome 6"/>
</dbReference>
<dbReference type="InterPro" id="IPR056059">
    <property type="entry name" value="DUF7642"/>
</dbReference>
<dbReference type="Gramene" id="TVU49620">
    <property type="protein sequence ID" value="TVU49620"/>
    <property type="gene ID" value="EJB05_00938"/>
</dbReference>
<gene>
    <name evidence="3" type="ORF">EJB05_00938</name>
</gene>
<feature type="domain" description="DUF7642" evidence="2">
    <location>
        <begin position="58"/>
        <end position="156"/>
    </location>
</feature>
<evidence type="ECO:0000313" key="3">
    <source>
        <dbReference type="EMBL" id="TVU49620.1"/>
    </source>
</evidence>
<protein>
    <recommendedName>
        <fullName evidence="2">DUF7642 domain-containing protein</fullName>
    </recommendedName>
</protein>
<proteinExistence type="predicted"/>
<feature type="transmembrane region" description="Helical" evidence="1">
    <location>
        <begin position="35"/>
        <end position="55"/>
    </location>
</feature>
<evidence type="ECO:0000256" key="1">
    <source>
        <dbReference type="SAM" id="Phobius"/>
    </source>
</evidence>
<comment type="caution">
    <text evidence="3">The sequence shown here is derived from an EMBL/GenBank/DDBJ whole genome shotgun (WGS) entry which is preliminary data.</text>
</comment>
<reference evidence="3 4" key="1">
    <citation type="journal article" date="2019" name="Sci. Rep.">
        <title>A high-quality genome of Eragrostis curvula grass provides insights into Poaceae evolution and supports new strategies to enhance forage quality.</title>
        <authorList>
            <person name="Carballo J."/>
            <person name="Santos B.A.C.M."/>
            <person name="Zappacosta D."/>
            <person name="Garbus I."/>
            <person name="Selva J.P."/>
            <person name="Gallo C.A."/>
            <person name="Diaz A."/>
            <person name="Albertini E."/>
            <person name="Caccamo M."/>
            <person name="Echenique V."/>
        </authorList>
    </citation>
    <scope>NUCLEOTIDE SEQUENCE [LARGE SCALE GENOMIC DNA]</scope>
    <source>
        <strain evidence="4">cv. Victoria</strain>
        <tissue evidence="3">Leaf</tissue>
    </source>
</reference>
<dbReference type="EMBL" id="RWGY01000002">
    <property type="protein sequence ID" value="TVU49620.1"/>
    <property type="molecule type" value="Genomic_DNA"/>
</dbReference>
<keyword evidence="1" id="KW-0812">Transmembrane</keyword>
<feature type="non-terminal residue" evidence="3">
    <location>
        <position position="1"/>
    </location>
</feature>
<dbReference type="Pfam" id="PF24649">
    <property type="entry name" value="DUF7642"/>
    <property type="match status" value="1"/>
</dbReference>
<name>A0A5J9WQM3_9POAL</name>
<accession>A0A5J9WQM3</accession>
<dbReference type="OrthoDB" id="1930353at2759"/>
<sequence length="209" mass="23706">MMGLPDERVEVAALERHLLAGLSSKDYEGNCDNEVLYNASFGVLMLLYLPIRMYICRREFRSRKLYLTTHAIVYKVKKPVAFPCFGVSKNEKYVILPSVSDVVVEQGYLQSFFGVYSIRIENIGVRRPPSDDLKITGVAHPHDFRKAVLVHILNTRNQNFSRKASVSDDQHSTRLNPAADALVPLGDLIHEKLDEVEISVKVTVLERFS</sequence>
<dbReference type="PANTHER" id="PTHR35410">
    <property type="entry name" value="EXPRESSED PROTEIN"/>
    <property type="match status" value="1"/>
</dbReference>
<keyword evidence="1" id="KW-0472">Membrane</keyword>
<organism evidence="3 4">
    <name type="scientific">Eragrostis curvula</name>
    <name type="common">weeping love grass</name>
    <dbReference type="NCBI Taxonomy" id="38414"/>
    <lineage>
        <taxon>Eukaryota</taxon>
        <taxon>Viridiplantae</taxon>
        <taxon>Streptophyta</taxon>
        <taxon>Embryophyta</taxon>
        <taxon>Tracheophyta</taxon>
        <taxon>Spermatophyta</taxon>
        <taxon>Magnoliopsida</taxon>
        <taxon>Liliopsida</taxon>
        <taxon>Poales</taxon>
        <taxon>Poaceae</taxon>
        <taxon>PACMAD clade</taxon>
        <taxon>Chloridoideae</taxon>
        <taxon>Eragrostideae</taxon>
        <taxon>Eragrostidinae</taxon>
        <taxon>Eragrostis</taxon>
    </lineage>
</organism>
<evidence type="ECO:0000313" key="4">
    <source>
        <dbReference type="Proteomes" id="UP000324897"/>
    </source>
</evidence>
<keyword evidence="1" id="KW-1133">Transmembrane helix</keyword>
<keyword evidence="4" id="KW-1185">Reference proteome</keyword>
<dbReference type="AlphaFoldDB" id="A0A5J9WQM3"/>